<dbReference type="KEGG" id="tbi:Tbis_3245"/>
<sequence length="207" mass="22014">MDARTEILARIRAALAAHPASAAPVPRGYRRSVECPDPVTLLTDRLREYRATVHHCRDEEELPAVLGSVLAGSPTLVVPGDLPERWLARYRGRVRRDGDPAPLSVADLDAASAVLTGCALAIAETGTIVLDAGPLQGRRALTLVPDHHVCVVRAGRIVPGVPEAIAALSPARPLTWISGPSATSDIELDRVEGVHGPRRLDVVLVGR</sequence>
<dbReference type="OrthoDB" id="9794187at2"/>
<dbReference type="Gene3D" id="3.40.50.10420">
    <property type="entry name" value="NagB/RpiA/CoA transferase-like"/>
    <property type="match status" value="1"/>
</dbReference>
<reference evidence="2 3" key="1">
    <citation type="submission" date="2010-01" db="EMBL/GenBank/DDBJ databases">
        <title>The complete genome of Thermobispora bispora DSM 43833.</title>
        <authorList>
            <consortium name="US DOE Joint Genome Institute (JGI-PGF)"/>
            <person name="Lucas S."/>
            <person name="Copeland A."/>
            <person name="Lapidus A."/>
            <person name="Glavina del Rio T."/>
            <person name="Dalin E."/>
            <person name="Tice H."/>
            <person name="Bruce D."/>
            <person name="Goodwin L."/>
            <person name="Pitluck S."/>
            <person name="Kyrpides N."/>
            <person name="Mavromatis K."/>
            <person name="Ivanova N."/>
            <person name="Mikhailova N."/>
            <person name="Chertkov O."/>
            <person name="Brettin T."/>
            <person name="Detter J.C."/>
            <person name="Han C."/>
            <person name="Larimer F."/>
            <person name="Land M."/>
            <person name="Hauser L."/>
            <person name="Markowitz V."/>
            <person name="Cheng J.-F."/>
            <person name="Hugenholtz P."/>
            <person name="Woyke T."/>
            <person name="Wu D."/>
            <person name="Jando M."/>
            <person name="Schneider S."/>
            <person name="Klenk H.-P."/>
            <person name="Eisen J.A."/>
        </authorList>
    </citation>
    <scope>NUCLEOTIDE SEQUENCE [LARGE SCALE GENOMIC DNA]</scope>
    <source>
        <strain evidence="3">ATCC 19993 / DSM 43833 / CBS 139.67 / JCM 10125 / KCTC 9307 / NBRC 14880 / R51</strain>
    </source>
</reference>
<gene>
    <name evidence="2" type="ordered locus">Tbis_3245</name>
</gene>
<dbReference type="InterPro" id="IPR003741">
    <property type="entry name" value="LUD_dom"/>
</dbReference>
<keyword evidence="3" id="KW-1185">Reference proteome</keyword>
<dbReference type="EMBL" id="CP001874">
    <property type="protein sequence ID" value="ADG89935.1"/>
    <property type="molecule type" value="Genomic_DNA"/>
</dbReference>
<dbReference type="PANTHER" id="PTHR43682:SF1">
    <property type="entry name" value="LACTATE UTILIZATION PROTEIN C"/>
    <property type="match status" value="1"/>
</dbReference>
<dbReference type="SUPFAM" id="SSF100950">
    <property type="entry name" value="NagB/RpiA/CoA transferase-like"/>
    <property type="match status" value="1"/>
</dbReference>
<evidence type="ECO:0000313" key="2">
    <source>
        <dbReference type="EMBL" id="ADG89935.1"/>
    </source>
</evidence>
<dbReference type="HOGENOM" id="CLU_090664_0_0_11"/>
<evidence type="ECO:0000259" key="1">
    <source>
        <dbReference type="Pfam" id="PF02589"/>
    </source>
</evidence>
<dbReference type="InterPro" id="IPR024185">
    <property type="entry name" value="FTHF_cligase-like_sf"/>
</dbReference>
<dbReference type="RefSeq" id="WP_013133468.1">
    <property type="nucleotide sequence ID" value="NC_014165.1"/>
</dbReference>
<accession>D6Y8X3</accession>
<organism evidence="2 3">
    <name type="scientific">Thermobispora bispora (strain ATCC 19993 / DSM 43833 / CBS 139.67 / JCM 10125 / KCTC 9307 / NBRC 14880 / R51)</name>
    <dbReference type="NCBI Taxonomy" id="469371"/>
    <lineage>
        <taxon>Bacteria</taxon>
        <taxon>Bacillati</taxon>
        <taxon>Actinomycetota</taxon>
        <taxon>Actinomycetes</taxon>
        <taxon>Streptosporangiales</taxon>
        <taxon>Streptosporangiaceae</taxon>
        <taxon>Thermobispora</taxon>
    </lineage>
</organism>
<dbReference type="STRING" id="469371.Tbis_3245"/>
<dbReference type="AlphaFoldDB" id="D6Y8X3"/>
<dbReference type="Proteomes" id="UP000006640">
    <property type="component" value="Chromosome"/>
</dbReference>
<name>D6Y8X3_THEBD</name>
<feature type="domain" description="LUD" evidence="1">
    <location>
        <begin position="109"/>
        <end position="205"/>
    </location>
</feature>
<evidence type="ECO:0000313" key="3">
    <source>
        <dbReference type="Proteomes" id="UP000006640"/>
    </source>
</evidence>
<dbReference type="eggNOG" id="COG1556">
    <property type="taxonomic scope" value="Bacteria"/>
</dbReference>
<dbReference type="PANTHER" id="PTHR43682">
    <property type="entry name" value="LACTATE UTILIZATION PROTEIN C"/>
    <property type="match status" value="1"/>
</dbReference>
<protein>
    <recommendedName>
        <fullName evidence="1">LUD domain-containing protein</fullName>
    </recommendedName>
</protein>
<proteinExistence type="predicted"/>
<dbReference type="Pfam" id="PF02589">
    <property type="entry name" value="LUD_dom"/>
    <property type="match status" value="1"/>
</dbReference>
<dbReference type="InterPro" id="IPR037171">
    <property type="entry name" value="NagB/RpiA_transferase-like"/>
</dbReference>